<dbReference type="OrthoDB" id="982115at2"/>
<dbReference type="EMBL" id="QMFY01000012">
    <property type="protein sequence ID" value="RAV99189.1"/>
    <property type="molecule type" value="Genomic_DNA"/>
</dbReference>
<protein>
    <submittedName>
        <fullName evidence="1">Uncharacterized protein</fullName>
    </submittedName>
</protein>
<gene>
    <name evidence="1" type="ORF">DQQ10_20020</name>
</gene>
<comment type="caution">
    <text evidence="1">The sequence shown here is derived from an EMBL/GenBank/DDBJ whole genome shotgun (WGS) entry which is preliminary data.</text>
</comment>
<dbReference type="AlphaFoldDB" id="A0A364XYX2"/>
<dbReference type="RefSeq" id="WP_112748703.1">
    <property type="nucleotide sequence ID" value="NZ_QMFY01000012.1"/>
</dbReference>
<name>A0A364XYX2_9BACT</name>
<evidence type="ECO:0000313" key="2">
    <source>
        <dbReference type="Proteomes" id="UP000251889"/>
    </source>
</evidence>
<accession>A0A364XYX2</accession>
<reference evidence="1 2" key="1">
    <citation type="submission" date="2018-06" db="EMBL/GenBank/DDBJ databases">
        <title>Chryseolinea flavus sp. nov., a member of the phylum Bacteroidetes isolated from soil.</title>
        <authorList>
            <person name="Li Y."/>
            <person name="Wang J."/>
        </authorList>
    </citation>
    <scope>NUCLEOTIDE SEQUENCE [LARGE SCALE GENOMIC DNA]</scope>
    <source>
        <strain evidence="1 2">SDU1-6</strain>
    </source>
</reference>
<dbReference type="Proteomes" id="UP000251889">
    <property type="component" value="Unassembled WGS sequence"/>
</dbReference>
<keyword evidence="2" id="KW-1185">Reference proteome</keyword>
<evidence type="ECO:0000313" key="1">
    <source>
        <dbReference type="EMBL" id="RAV99189.1"/>
    </source>
</evidence>
<sequence length="208" mass="24893">MGLDIYHCKASLERPEESALFAGDAYILEEDYSYFDVDFHYFAPFSQMIDVPRIGKTIYFPKSARYADMIKKSVLIDDKCEILLVPNEIEMVDRLEAFVERNHLSHLLRHRFDMLGWTQFDLYDHESKFGFYSLEVGYQRKGMRPDKFWKRFMSDDVYNFTTRDDFEYALSCVENRVFPPSGHNQIHLFKRDFVDAYEQNRSWLALSY</sequence>
<organism evidence="1 2">
    <name type="scientific">Pseudochryseolinea flava</name>
    <dbReference type="NCBI Taxonomy" id="2059302"/>
    <lineage>
        <taxon>Bacteria</taxon>
        <taxon>Pseudomonadati</taxon>
        <taxon>Bacteroidota</taxon>
        <taxon>Cytophagia</taxon>
        <taxon>Cytophagales</taxon>
        <taxon>Fulvivirgaceae</taxon>
        <taxon>Pseudochryseolinea</taxon>
    </lineage>
</organism>
<proteinExistence type="predicted"/>